<evidence type="ECO:0000313" key="2">
    <source>
        <dbReference type="EMBL" id="QJA84409.1"/>
    </source>
</evidence>
<dbReference type="AlphaFoldDB" id="A0A6M3JCD6"/>
<protein>
    <submittedName>
        <fullName evidence="1">Uncharacterized protein</fullName>
    </submittedName>
</protein>
<name>A0A6M3JCD6_9ZZZZ</name>
<dbReference type="EMBL" id="MT142529">
    <property type="protein sequence ID" value="QJA84409.1"/>
    <property type="molecule type" value="Genomic_DNA"/>
</dbReference>
<dbReference type="EMBL" id="MT141574">
    <property type="protein sequence ID" value="QJA67644.1"/>
    <property type="molecule type" value="Genomic_DNA"/>
</dbReference>
<organism evidence="1">
    <name type="scientific">viral metagenome</name>
    <dbReference type="NCBI Taxonomy" id="1070528"/>
    <lineage>
        <taxon>unclassified sequences</taxon>
        <taxon>metagenomes</taxon>
        <taxon>organismal metagenomes</taxon>
    </lineage>
</organism>
<gene>
    <name evidence="2" type="ORF">MM415A00192_0018</name>
    <name evidence="1" type="ORF">MM415B00178_0026</name>
</gene>
<sequence>MLKLIQILNESHAVLISETHYSSAFKTDKSAGALIVLITTSAGSITVTQQCGLTEDGTFYDPVSAAAAALGAITAAGFTVGTRYISISPIAAPWSRIKIIEAGSAATTVTLTIYQLIDTNWR</sequence>
<accession>A0A6M3JCD6</accession>
<reference evidence="1" key="1">
    <citation type="submission" date="2020-03" db="EMBL/GenBank/DDBJ databases">
        <title>The deep terrestrial virosphere.</title>
        <authorList>
            <person name="Holmfeldt K."/>
            <person name="Nilsson E."/>
            <person name="Simone D."/>
            <person name="Lopez-Fernandez M."/>
            <person name="Wu X."/>
            <person name="de Brujin I."/>
            <person name="Lundin D."/>
            <person name="Andersson A."/>
            <person name="Bertilsson S."/>
            <person name="Dopson M."/>
        </authorList>
    </citation>
    <scope>NUCLEOTIDE SEQUENCE</scope>
    <source>
        <strain evidence="2">MM415A00192</strain>
        <strain evidence="1">MM415B00178</strain>
    </source>
</reference>
<proteinExistence type="predicted"/>
<evidence type="ECO:0000313" key="1">
    <source>
        <dbReference type="EMBL" id="QJA67644.1"/>
    </source>
</evidence>